<feature type="transmembrane region" description="Helical" evidence="1">
    <location>
        <begin position="6"/>
        <end position="28"/>
    </location>
</feature>
<proteinExistence type="predicted"/>
<keyword evidence="1" id="KW-0812">Transmembrane</keyword>
<dbReference type="EMBL" id="DRMN01000325">
    <property type="protein sequence ID" value="HFB55251.1"/>
    <property type="molecule type" value="Genomic_DNA"/>
</dbReference>
<evidence type="ECO:0000313" key="2">
    <source>
        <dbReference type="EMBL" id="HFB55251.1"/>
    </source>
</evidence>
<organism evidence="2">
    <name type="scientific">Hellea balneolensis</name>
    <dbReference type="NCBI Taxonomy" id="287478"/>
    <lineage>
        <taxon>Bacteria</taxon>
        <taxon>Pseudomonadati</taxon>
        <taxon>Pseudomonadota</taxon>
        <taxon>Alphaproteobacteria</taxon>
        <taxon>Maricaulales</taxon>
        <taxon>Robiginitomaculaceae</taxon>
        <taxon>Hellea</taxon>
    </lineage>
</organism>
<evidence type="ECO:0000256" key="1">
    <source>
        <dbReference type="SAM" id="Phobius"/>
    </source>
</evidence>
<comment type="caution">
    <text evidence="2">The sequence shown here is derived from an EMBL/GenBank/DDBJ whole genome shotgun (WGS) entry which is preliminary data.</text>
</comment>
<evidence type="ECO:0008006" key="3">
    <source>
        <dbReference type="Google" id="ProtNLM"/>
    </source>
</evidence>
<gene>
    <name evidence="2" type="ORF">ENJ46_04940</name>
</gene>
<dbReference type="InterPro" id="IPR009554">
    <property type="entry name" value="Phageshock_PspB"/>
</dbReference>
<protein>
    <recommendedName>
        <fullName evidence="3">Envelope stress response membrane protein PspB</fullName>
    </recommendedName>
</protein>
<accession>A0A7C3G0F9</accession>
<dbReference type="AlphaFoldDB" id="A0A7C3G0F9"/>
<dbReference type="Pfam" id="PF06667">
    <property type="entry name" value="PspB"/>
    <property type="match status" value="1"/>
</dbReference>
<name>A0A7C3G0F9_9PROT</name>
<sequence>MDAGILAMMIPIVAIMGGIGAGMLKSYYNHKERMMGHMSEDQMAELERMSRVADILDQRVNVLENILDDEVPNWREKNDQTI</sequence>
<keyword evidence="1" id="KW-1133">Transmembrane helix</keyword>
<keyword evidence="1" id="KW-0472">Membrane</keyword>
<dbReference type="Proteomes" id="UP000886042">
    <property type="component" value="Unassembled WGS sequence"/>
</dbReference>
<dbReference type="GO" id="GO:0009271">
    <property type="term" value="P:phage shock"/>
    <property type="evidence" value="ECO:0007669"/>
    <property type="project" value="InterPro"/>
</dbReference>
<reference evidence="2" key="1">
    <citation type="journal article" date="2020" name="mSystems">
        <title>Genome- and Community-Level Interaction Insights into Carbon Utilization and Element Cycling Functions of Hydrothermarchaeota in Hydrothermal Sediment.</title>
        <authorList>
            <person name="Zhou Z."/>
            <person name="Liu Y."/>
            <person name="Xu W."/>
            <person name="Pan J."/>
            <person name="Luo Z.H."/>
            <person name="Li M."/>
        </authorList>
    </citation>
    <scope>NUCLEOTIDE SEQUENCE [LARGE SCALE GENOMIC DNA]</scope>
    <source>
        <strain evidence="2">HyVt-489</strain>
    </source>
</reference>
<dbReference type="GO" id="GO:0006355">
    <property type="term" value="P:regulation of DNA-templated transcription"/>
    <property type="evidence" value="ECO:0007669"/>
    <property type="project" value="InterPro"/>
</dbReference>